<accession>A0A285SK82</accession>
<organism evidence="1 2">
    <name type="scientific">Ureibacillus xyleni</name>
    <dbReference type="NCBI Taxonomy" id="614648"/>
    <lineage>
        <taxon>Bacteria</taxon>
        <taxon>Bacillati</taxon>
        <taxon>Bacillota</taxon>
        <taxon>Bacilli</taxon>
        <taxon>Bacillales</taxon>
        <taxon>Caryophanaceae</taxon>
        <taxon>Ureibacillus</taxon>
    </lineage>
</organism>
<keyword evidence="2" id="KW-1185">Reference proteome</keyword>
<dbReference type="AlphaFoldDB" id="A0A285SK82"/>
<evidence type="ECO:0000313" key="2">
    <source>
        <dbReference type="Proteomes" id="UP000219636"/>
    </source>
</evidence>
<dbReference type="RefSeq" id="WP_097073329.1">
    <property type="nucleotide sequence ID" value="NZ_OBMQ01000005.1"/>
</dbReference>
<name>A0A285SK82_9BACL</name>
<gene>
    <name evidence="1" type="ORF">SAMN05880501_10560</name>
</gene>
<dbReference type="Proteomes" id="UP000219636">
    <property type="component" value="Unassembled WGS sequence"/>
</dbReference>
<proteinExistence type="predicted"/>
<evidence type="ECO:0000313" key="1">
    <source>
        <dbReference type="EMBL" id="SOC08326.1"/>
    </source>
</evidence>
<sequence>MFIKQNTLLNYEGYKINMSKLIHRQHQKEKLEPSNITEEELLNRRAKNHFQQMKDVALNPESIENDLLMSFQSEGLTFMKPEMNVGPQLMLNETEFHKPEITDVQFIQNFVVKEAFYRDQIKNNFSGEDLKERLAQFEQSVTRAKEKLVGLYSESIGRFFNNEESWIYNDNPIFQEVSQEKGEKLFNVESFKQHVITIMEKQGEQLKKIKDANKDLWQTMIETGGRSLHLFQNELKSTTDQTMATNFSLEEMSYTDMKELGTFIDAIGKGISTNSEIFLGAYLGQMQGKTSLFLNNSSLSENMKKKLQETVQSKIGTKIKWTKLSPEINAQLSANRGNKSDWVDDFRAIIERIDVEKILSQKNEALEDTFQKFQQLALNPAEQFRFNYMNALNSLKQTLGSDRFAIGSIDILTQDWNTFTNALSIEPSIKQQYLIPSKDFSILDERV</sequence>
<protein>
    <submittedName>
        <fullName evidence="1">Uncharacterized protein</fullName>
    </submittedName>
</protein>
<reference evidence="2" key="1">
    <citation type="submission" date="2017-08" db="EMBL/GenBank/DDBJ databases">
        <authorList>
            <person name="Varghese N."/>
            <person name="Submissions S."/>
        </authorList>
    </citation>
    <scope>NUCLEOTIDE SEQUENCE [LARGE SCALE GENOMIC DNA]</scope>
    <source>
        <strain evidence="2">JC22</strain>
    </source>
</reference>
<dbReference type="EMBL" id="OBMQ01000005">
    <property type="protein sequence ID" value="SOC08326.1"/>
    <property type="molecule type" value="Genomic_DNA"/>
</dbReference>